<evidence type="ECO:0000256" key="3">
    <source>
        <dbReference type="ARBA" id="ARBA00022692"/>
    </source>
</evidence>
<dbReference type="PANTHER" id="PTHR10707">
    <property type="entry name" value="CYTOCHROME C OXIDASE SUBUNIT IV"/>
    <property type="match status" value="1"/>
</dbReference>
<feature type="transmembrane region" description="Helical" evidence="10">
    <location>
        <begin position="114"/>
        <end position="132"/>
    </location>
</feature>
<dbReference type="GO" id="GO:0016491">
    <property type="term" value="F:oxidoreductase activity"/>
    <property type="evidence" value="ECO:0007669"/>
    <property type="project" value="UniProtKB-KW"/>
</dbReference>
<reference evidence="11 12" key="1">
    <citation type="submission" date="2020-01" db="EMBL/GenBank/DDBJ databases">
        <authorList>
            <person name="Gupta K D."/>
        </authorList>
    </citation>
    <scope>NUCLEOTIDE SEQUENCE [LARGE SCALE GENOMIC DNA]</scope>
</reference>
<dbReference type="SUPFAM" id="SSF81406">
    <property type="entry name" value="Mitochondrial cytochrome c oxidase subunit IV"/>
    <property type="match status" value="1"/>
</dbReference>
<evidence type="ECO:0000256" key="8">
    <source>
        <dbReference type="ARBA" id="ARBA00023128"/>
    </source>
</evidence>
<keyword evidence="12" id="KW-1185">Reference proteome</keyword>
<evidence type="ECO:0000256" key="1">
    <source>
        <dbReference type="ARBA" id="ARBA00004434"/>
    </source>
</evidence>
<evidence type="ECO:0000256" key="5">
    <source>
        <dbReference type="ARBA" id="ARBA00022946"/>
    </source>
</evidence>
<evidence type="ECO:0000313" key="11">
    <source>
        <dbReference type="EMBL" id="CAA7271104.1"/>
    </source>
</evidence>
<name>A0A8S0XTK9_CYCAE</name>
<keyword evidence="4" id="KW-0999">Mitochondrion inner membrane</keyword>
<dbReference type="GO" id="GO:0045277">
    <property type="term" value="C:respiratory chain complex IV"/>
    <property type="evidence" value="ECO:0007669"/>
    <property type="project" value="InterPro"/>
</dbReference>
<accession>A0A8S0XTK9</accession>
<keyword evidence="7" id="KW-0560">Oxidoreductase</keyword>
<organism evidence="11 12">
    <name type="scientific">Cyclocybe aegerita</name>
    <name type="common">Black poplar mushroom</name>
    <name type="synonym">Agrocybe aegerita</name>
    <dbReference type="NCBI Taxonomy" id="1973307"/>
    <lineage>
        <taxon>Eukaryota</taxon>
        <taxon>Fungi</taxon>
        <taxon>Dikarya</taxon>
        <taxon>Basidiomycota</taxon>
        <taxon>Agaricomycotina</taxon>
        <taxon>Agaricomycetes</taxon>
        <taxon>Agaricomycetidae</taxon>
        <taxon>Agaricales</taxon>
        <taxon>Agaricineae</taxon>
        <taxon>Bolbitiaceae</taxon>
        <taxon>Cyclocybe</taxon>
    </lineage>
</organism>
<proteinExistence type="inferred from homology"/>
<comment type="subcellular location">
    <subcellularLocation>
        <location evidence="1">Mitochondrion inner membrane</location>
        <topology evidence="1">Single-pass membrane protein</topology>
    </subcellularLocation>
</comment>
<evidence type="ECO:0000256" key="4">
    <source>
        <dbReference type="ARBA" id="ARBA00022792"/>
    </source>
</evidence>
<dbReference type="PANTHER" id="PTHR10707:SF10">
    <property type="entry name" value="CYTOCHROME C OXIDASE SUBUNIT 4"/>
    <property type="match status" value="1"/>
</dbReference>
<dbReference type="GO" id="GO:0005743">
    <property type="term" value="C:mitochondrial inner membrane"/>
    <property type="evidence" value="ECO:0007669"/>
    <property type="project" value="UniProtKB-SubCell"/>
</dbReference>
<dbReference type="AlphaFoldDB" id="A0A8S0XTK9"/>
<evidence type="ECO:0008006" key="13">
    <source>
        <dbReference type="Google" id="ProtNLM"/>
    </source>
</evidence>
<sequence length="299" mass="32567">MQALRLARTVAVARPLVARRGLATATANHVDVASASSSSSAASRVAPIPLSNVEAQWEKLSAEEKLSVHEQLEVLQQKDWKELSLDQKKAAYYVAFGPHGPRAPTSQPGDNMKILLSTLGLVGVSAVLYYVLQAYSNPLPKTMTKEWQEASNERAKEMKLNPLSAHLLPSGSSGLWRRTSSTGAVGAQGFGLTHPMTWIDEPGSHPNDSDEEDAGDYDNVVGFLTTDGDSHIPQKSRSRHSSLATQANIKTATTTMLLTEHAGQVFRIEFLSIELRDPEQPFDNATQDLNDEILQAKNK</sequence>
<dbReference type="InterPro" id="IPR004203">
    <property type="entry name" value="Cyt_c_oxidase_su4_fam"/>
</dbReference>
<dbReference type="OrthoDB" id="186013at2759"/>
<dbReference type="InterPro" id="IPR036639">
    <property type="entry name" value="Cyt_c_oxidase_su4_sf"/>
</dbReference>
<keyword evidence="3 10" id="KW-0812">Transmembrane</keyword>
<gene>
    <name evidence="11" type="ORF">AAE3_LOCUS13469</name>
</gene>
<dbReference type="Proteomes" id="UP000467700">
    <property type="component" value="Unassembled WGS sequence"/>
</dbReference>
<evidence type="ECO:0000256" key="9">
    <source>
        <dbReference type="ARBA" id="ARBA00023136"/>
    </source>
</evidence>
<protein>
    <recommendedName>
        <fullName evidence="13">Cytochrome c oxidase subunit IV</fullName>
    </recommendedName>
</protein>
<comment type="caution">
    <text evidence="11">The sequence shown here is derived from an EMBL/GenBank/DDBJ whole genome shotgun (WGS) entry which is preliminary data.</text>
</comment>
<keyword evidence="6 10" id="KW-1133">Transmembrane helix</keyword>
<evidence type="ECO:0000313" key="12">
    <source>
        <dbReference type="Proteomes" id="UP000467700"/>
    </source>
</evidence>
<dbReference type="CDD" id="cd00922">
    <property type="entry name" value="Cyt_c_Oxidase_IV"/>
    <property type="match status" value="1"/>
</dbReference>
<dbReference type="Pfam" id="PF02936">
    <property type="entry name" value="COX4"/>
    <property type="match status" value="1"/>
</dbReference>
<dbReference type="GO" id="GO:0006123">
    <property type="term" value="P:mitochondrial electron transport, cytochrome c to oxygen"/>
    <property type="evidence" value="ECO:0007669"/>
    <property type="project" value="InterPro"/>
</dbReference>
<keyword evidence="8" id="KW-0496">Mitochondrion</keyword>
<evidence type="ECO:0000256" key="10">
    <source>
        <dbReference type="SAM" id="Phobius"/>
    </source>
</evidence>
<evidence type="ECO:0000256" key="7">
    <source>
        <dbReference type="ARBA" id="ARBA00023002"/>
    </source>
</evidence>
<keyword evidence="5" id="KW-0809">Transit peptide</keyword>
<dbReference type="EMBL" id="CACVBS010000101">
    <property type="protein sequence ID" value="CAA7271104.1"/>
    <property type="molecule type" value="Genomic_DNA"/>
</dbReference>
<dbReference type="Gene3D" id="1.10.442.10">
    <property type="entry name" value="Cytochrome c oxidase subunit IV"/>
    <property type="match status" value="1"/>
</dbReference>
<evidence type="ECO:0000256" key="6">
    <source>
        <dbReference type="ARBA" id="ARBA00022989"/>
    </source>
</evidence>
<comment type="similarity">
    <text evidence="2">Belongs to the cytochrome c oxidase IV family.</text>
</comment>
<evidence type="ECO:0000256" key="2">
    <source>
        <dbReference type="ARBA" id="ARBA00008135"/>
    </source>
</evidence>
<keyword evidence="9 10" id="KW-0472">Membrane</keyword>